<reference evidence="1 2" key="1">
    <citation type="submission" date="2021-03" db="EMBL/GenBank/DDBJ databases">
        <title>Fibrella sp. HMF5405 genome sequencing and assembly.</title>
        <authorList>
            <person name="Kang H."/>
            <person name="Kim H."/>
            <person name="Bae S."/>
            <person name="Joh K."/>
        </authorList>
    </citation>
    <scope>NUCLEOTIDE SEQUENCE [LARGE SCALE GENOMIC DNA]</scope>
    <source>
        <strain evidence="1 2">HMF5405</strain>
    </source>
</reference>
<proteinExistence type="predicted"/>
<name>A0ABS3JBB6_9BACT</name>
<dbReference type="EMBL" id="JAFMYW010000001">
    <property type="protein sequence ID" value="MBO0947288.1"/>
    <property type="molecule type" value="Genomic_DNA"/>
</dbReference>
<sequence length="195" mass="20785">MLNFKKTVVNGGVPLFQQVFETAQGGFFLDKASLDPLQRVLPGGTMLYYDESTRKAFVIKSTVLQAAATNADTTYKVLKNHGFKVGDIVAESLKGKSVDITTINTADAAFDVLTLSATLGVALPAGSALYQAKTATAGSAAPLYQPKGLLYEDTSLEGNVEVSVVIRGTTYLRRIPGVPADIQLTMPLIVFSKSY</sequence>
<dbReference type="RefSeq" id="WP_207327204.1">
    <property type="nucleotide sequence ID" value="NZ_JAFMYW010000001.1"/>
</dbReference>
<accession>A0ABS3JBB6</accession>
<evidence type="ECO:0000313" key="1">
    <source>
        <dbReference type="EMBL" id="MBO0947288.1"/>
    </source>
</evidence>
<evidence type="ECO:0000313" key="2">
    <source>
        <dbReference type="Proteomes" id="UP000664628"/>
    </source>
</evidence>
<dbReference type="Proteomes" id="UP000664628">
    <property type="component" value="Unassembled WGS sequence"/>
</dbReference>
<gene>
    <name evidence="1" type="ORF">J2I46_01755</name>
</gene>
<protein>
    <submittedName>
        <fullName evidence="1">Uncharacterized protein</fullName>
    </submittedName>
</protein>
<organism evidence="1 2">
    <name type="scientific">Fibrella forsythiae</name>
    <dbReference type="NCBI Taxonomy" id="2817061"/>
    <lineage>
        <taxon>Bacteria</taxon>
        <taxon>Pseudomonadati</taxon>
        <taxon>Bacteroidota</taxon>
        <taxon>Cytophagia</taxon>
        <taxon>Cytophagales</taxon>
        <taxon>Spirosomataceae</taxon>
        <taxon>Fibrella</taxon>
    </lineage>
</organism>
<keyword evidence="2" id="KW-1185">Reference proteome</keyword>
<comment type="caution">
    <text evidence="1">The sequence shown here is derived from an EMBL/GenBank/DDBJ whole genome shotgun (WGS) entry which is preliminary data.</text>
</comment>